<gene>
    <name evidence="3" type="ORF">GAYE_PCTG52G1301</name>
</gene>
<proteinExistence type="predicted"/>
<feature type="compositionally biased region" description="Basic and acidic residues" evidence="1">
    <location>
        <begin position="66"/>
        <end position="75"/>
    </location>
</feature>
<dbReference type="EMBL" id="JANCYU010000014">
    <property type="protein sequence ID" value="KAK4523406.1"/>
    <property type="molecule type" value="Genomic_DNA"/>
</dbReference>
<sequence>MRTSRWSRAALSFLISTAVTKSYHPHNNTHDYVSLYFLPLYRNWVQRVGIHSVPFVLANDTGDSLKKQEKADKVQKKTKKKGSTTDSKKVKKASLESQPEDGAETKVEPPPKEKKLKKKKDPEPAIPEYAIEGFFEHNDSIHEDMRYGTCKLCSSPIVIPGLDCYLCKECGWVLNSSSNSHTSQEESDT</sequence>
<dbReference type="AlphaFoldDB" id="A0AAV9I474"/>
<accession>A0AAV9I474</accession>
<evidence type="ECO:0000313" key="3">
    <source>
        <dbReference type="EMBL" id="KAK4523406.1"/>
    </source>
</evidence>
<feature type="region of interest" description="Disordered" evidence="1">
    <location>
        <begin position="66"/>
        <end position="122"/>
    </location>
</feature>
<name>A0AAV9I474_9RHOD</name>
<dbReference type="Proteomes" id="UP001300502">
    <property type="component" value="Unassembled WGS sequence"/>
</dbReference>
<protein>
    <submittedName>
        <fullName evidence="3">Uncharacterized protein</fullName>
    </submittedName>
</protein>
<feature type="compositionally biased region" description="Basic and acidic residues" evidence="1">
    <location>
        <begin position="103"/>
        <end position="113"/>
    </location>
</feature>
<evidence type="ECO:0000313" key="4">
    <source>
        <dbReference type="Proteomes" id="UP001300502"/>
    </source>
</evidence>
<comment type="caution">
    <text evidence="3">The sequence shown here is derived from an EMBL/GenBank/DDBJ whole genome shotgun (WGS) entry which is preliminary data.</text>
</comment>
<keyword evidence="2" id="KW-0732">Signal</keyword>
<organism evidence="3 4">
    <name type="scientific">Galdieria yellowstonensis</name>
    <dbReference type="NCBI Taxonomy" id="3028027"/>
    <lineage>
        <taxon>Eukaryota</taxon>
        <taxon>Rhodophyta</taxon>
        <taxon>Bangiophyceae</taxon>
        <taxon>Galdieriales</taxon>
        <taxon>Galdieriaceae</taxon>
        <taxon>Galdieria</taxon>
    </lineage>
</organism>
<reference evidence="3 4" key="1">
    <citation type="submission" date="2022-07" db="EMBL/GenBank/DDBJ databases">
        <title>Genome-wide signatures of adaptation to extreme environments.</title>
        <authorList>
            <person name="Cho C.H."/>
            <person name="Yoon H.S."/>
        </authorList>
    </citation>
    <scope>NUCLEOTIDE SEQUENCE [LARGE SCALE GENOMIC DNA]</scope>
    <source>
        <strain evidence="3 4">108.79 E11</strain>
    </source>
</reference>
<feature type="chain" id="PRO_5043978890" evidence="2">
    <location>
        <begin position="23"/>
        <end position="189"/>
    </location>
</feature>
<feature type="signal peptide" evidence="2">
    <location>
        <begin position="1"/>
        <end position="22"/>
    </location>
</feature>
<evidence type="ECO:0000256" key="1">
    <source>
        <dbReference type="SAM" id="MobiDB-lite"/>
    </source>
</evidence>
<evidence type="ECO:0000256" key="2">
    <source>
        <dbReference type="SAM" id="SignalP"/>
    </source>
</evidence>
<keyword evidence="4" id="KW-1185">Reference proteome</keyword>